<reference evidence="2 3" key="1">
    <citation type="journal article" date="2018" name="Nat. Biotechnol.">
        <title>A standardized bacterial taxonomy based on genome phylogeny substantially revises the tree of life.</title>
        <authorList>
            <person name="Parks D.H."/>
            <person name="Chuvochina M."/>
            <person name="Waite D.W."/>
            <person name="Rinke C."/>
            <person name="Skarshewski A."/>
            <person name="Chaumeil P.A."/>
            <person name="Hugenholtz P."/>
        </authorList>
    </citation>
    <scope>NUCLEOTIDE SEQUENCE [LARGE SCALE GENOMIC DNA]</scope>
    <source>
        <strain evidence="2">UBA8781</strain>
    </source>
</reference>
<sequence>MKARGWLFLGWMTLAVGLLAGCGENLSLSNLFTPTPSPSVTATVTFSPSPEPSLTETPPPPTATPAPTFTPEPSATPTPTLTPSETITPGPSPTPTRTPTRTRIPTRTRTPTRTPTITLTPTITNTPTPPPPRLGILRPGLLSRVLSPIQAEINAIPGEDGVVRVELLGEDGRTLYREDFNYVQYRGRSISFYPQIPYQIVAMAETGRLQVSTRDRFGRLMDWMSVEVVLMRVGRAEIYPPVITQQPYLIRFPQEGQRVRGGSLLVSGLARPVNESPIVVECIAEDGRVVASQQFTVAPPGGDQSHTPFLLEIPYRVESPTPVRLTFYQEDPRIPGLAALASMQVVLEP</sequence>
<evidence type="ECO:0000313" key="2">
    <source>
        <dbReference type="EMBL" id="HCE16974.1"/>
    </source>
</evidence>
<protein>
    <recommendedName>
        <fullName evidence="4">Bacterial spore germination immunoglobulin-like domain-containing protein</fullName>
    </recommendedName>
</protein>
<name>A0A3D1JEV2_9CHLR</name>
<proteinExistence type="predicted"/>
<dbReference type="STRING" id="229919.GCA_001050195_03233"/>
<dbReference type="PROSITE" id="PS51257">
    <property type="entry name" value="PROKAR_LIPOPROTEIN"/>
    <property type="match status" value="1"/>
</dbReference>
<dbReference type="AlphaFoldDB" id="A0A3D1JEV2"/>
<feature type="compositionally biased region" description="Low complexity" evidence="1">
    <location>
        <begin position="97"/>
        <end position="126"/>
    </location>
</feature>
<evidence type="ECO:0000256" key="1">
    <source>
        <dbReference type="SAM" id="MobiDB-lite"/>
    </source>
</evidence>
<feature type="compositionally biased region" description="Pro residues" evidence="1">
    <location>
        <begin position="57"/>
        <end position="76"/>
    </location>
</feature>
<feature type="region of interest" description="Disordered" evidence="1">
    <location>
        <begin position="39"/>
        <end position="132"/>
    </location>
</feature>
<accession>A0A3D1JEV2</accession>
<organism evidence="2 3">
    <name type="scientific">Anaerolinea thermolimosa</name>
    <dbReference type="NCBI Taxonomy" id="229919"/>
    <lineage>
        <taxon>Bacteria</taxon>
        <taxon>Bacillati</taxon>
        <taxon>Chloroflexota</taxon>
        <taxon>Anaerolineae</taxon>
        <taxon>Anaerolineales</taxon>
        <taxon>Anaerolineaceae</taxon>
        <taxon>Anaerolinea</taxon>
    </lineage>
</organism>
<feature type="compositionally biased region" description="Low complexity" evidence="1">
    <location>
        <begin position="77"/>
        <end position="89"/>
    </location>
</feature>
<evidence type="ECO:0008006" key="4">
    <source>
        <dbReference type="Google" id="ProtNLM"/>
    </source>
</evidence>
<evidence type="ECO:0000313" key="3">
    <source>
        <dbReference type="Proteomes" id="UP000264141"/>
    </source>
</evidence>
<feature type="compositionally biased region" description="Low complexity" evidence="1">
    <location>
        <begin position="39"/>
        <end position="56"/>
    </location>
</feature>
<gene>
    <name evidence="2" type="ORF">DEQ80_03855</name>
</gene>
<dbReference type="Proteomes" id="UP000264141">
    <property type="component" value="Unassembled WGS sequence"/>
</dbReference>
<dbReference type="PRINTS" id="PR01217">
    <property type="entry name" value="PRICHEXTENSN"/>
</dbReference>
<comment type="caution">
    <text evidence="2">The sequence shown here is derived from an EMBL/GenBank/DDBJ whole genome shotgun (WGS) entry which is preliminary data.</text>
</comment>
<dbReference type="EMBL" id="DPBP01000018">
    <property type="protein sequence ID" value="HCE16974.1"/>
    <property type="molecule type" value="Genomic_DNA"/>
</dbReference>